<feature type="transmembrane region" description="Helical" evidence="1">
    <location>
        <begin position="78"/>
        <end position="105"/>
    </location>
</feature>
<evidence type="ECO:0000313" key="2">
    <source>
        <dbReference type="EMBL" id="KDR70448.1"/>
    </source>
</evidence>
<accession>A0A067SUN8</accession>
<dbReference type="EMBL" id="KL142397">
    <property type="protein sequence ID" value="KDR70448.1"/>
    <property type="molecule type" value="Genomic_DNA"/>
</dbReference>
<name>A0A067SUN8_GALM3</name>
<proteinExistence type="predicted"/>
<protein>
    <recommendedName>
        <fullName evidence="4">Transmembrane protein</fullName>
    </recommendedName>
</protein>
<dbReference type="HOGENOM" id="CLU_1396414_0_0_1"/>
<dbReference type="AlphaFoldDB" id="A0A067SUN8"/>
<gene>
    <name evidence="2" type="ORF">GALMADRAFT_885384</name>
</gene>
<evidence type="ECO:0000256" key="1">
    <source>
        <dbReference type="SAM" id="Phobius"/>
    </source>
</evidence>
<evidence type="ECO:0000313" key="3">
    <source>
        <dbReference type="Proteomes" id="UP000027222"/>
    </source>
</evidence>
<keyword evidence="1" id="KW-1133">Transmembrane helix</keyword>
<keyword evidence="3" id="KW-1185">Reference proteome</keyword>
<keyword evidence="1" id="KW-0472">Membrane</keyword>
<keyword evidence="1" id="KW-0812">Transmembrane</keyword>
<dbReference type="Proteomes" id="UP000027222">
    <property type="component" value="Unassembled WGS sequence"/>
</dbReference>
<evidence type="ECO:0008006" key="4">
    <source>
        <dbReference type="Google" id="ProtNLM"/>
    </source>
</evidence>
<sequence>MRRTCMIGSPSFPPALAPPAPAPVTTQAIRGPALGGRLGHEEGRGKLDRPIPLQRGVSGFLLIFSPSFHRRVSPSFSFVVWLSLPCLFILILLVTTSLKFGLLLFPPDPWAFSSSLLSPCSLLPVRLFGSSVVSIFPLYVFTRLPCSPLLRSSSFRSRNDAAQPNQLQQPARSFLMRQQTQQPGRWALKLSLAGG</sequence>
<feature type="transmembrane region" description="Helical" evidence="1">
    <location>
        <begin position="125"/>
        <end position="146"/>
    </location>
</feature>
<reference evidence="3" key="1">
    <citation type="journal article" date="2014" name="Proc. Natl. Acad. Sci. U.S.A.">
        <title>Extensive sampling of basidiomycete genomes demonstrates inadequacy of the white-rot/brown-rot paradigm for wood decay fungi.</title>
        <authorList>
            <person name="Riley R."/>
            <person name="Salamov A.A."/>
            <person name="Brown D.W."/>
            <person name="Nagy L.G."/>
            <person name="Floudas D."/>
            <person name="Held B.W."/>
            <person name="Levasseur A."/>
            <person name="Lombard V."/>
            <person name="Morin E."/>
            <person name="Otillar R."/>
            <person name="Lindquist E.A."/>
            <person name="Sun H."/>
            <person name="LaButti K.M."/>
            <person name="Schmutz J."/>
            <person name="Jabbour D."/>
            <person name="Luo H."/>
            <person name="Baker S.E."/>
            <person name="Pisabarro A.G."/>
            <person name="Walton J.D."/>
            <person name="Blanchette R.A."/>
            <person name="Henrissat B."/>
            <person name="Martin F."/>
            <person name="Cullen D."/>
            <person name="Hibbett D.S."/>
            <person name="Grigoriev I.V."/>
        </authorList>
    </citation>
    <scope>NUCLEOTIDE SEQUENCE [LARGE SCALE GENOMIC DNA]</scope>
    <source>
        <strain evidence="3">CBS 339.88</strain>
    </source>
</reference>
<organism evidence="2 3">
    <name type="scientific">Galerina marginata (strain CBS 339.88)</name>
    <dbReference type="NCBI Taxonomy" id="685588"/>
    <lineage>
        <taxon>Eukaryota</taxon>
        <taxon>Fungi</taxon>
        <taxon>Dikarya</taxon>
        <taxon>Basidiomycota</taxon>
        <taxon>Agaricomycotina</taxon>
        <taxon>Agaricomycetes</taxon>
        <taxon>Agaricomycetidae</taxon>
        <taxon>Agaricales</taxon>
        <taxon>Agaricineae</taxon>
        <taxon>Strophariaceae</taxon>
        <taxon>Galerina</taxon>
    </lineage>
</organism>